<dbReference type="AlphaFoldDB" id="A0AAF0UJK7"/>
<keyword evidence="1" id="KW-0808">Transferase</keyword>
<sequence>MRLLQLFRCDYSDGREWTEASSIPSALVSMLLRLPKVKFVIVTLGKDGCIMLQRTEMDNLLPEEMDVEDLFEKLNLEKDTNATLPACISSNFVYLLLMQFEMSVAWRYDCGILTSDFTFVWLQNVAKLHAKGIGTITGKLLVGTAESIPQTELIDTTGAGDAFIGAVLYSICANMPPEKMLPFAAQVAAIKCRALGARAGLPHSTDHRLSPFLV</sequence>
<keyword evidence="5" id="KW-1185">Reference proteome</keyword>
<reference evidence="4" key="1">
    <citation type="submission" date="2023-08" db="EMBL/GenBank/DDBJ databases">
        <title>A de novo genome assembly of Solanum verrucosum Schlechtendal, a Mexican diploid species geographically isolated from the other diploid A-genome species in potato relatives.</title>
        <authorList>
            <person name="Hosaka K."/>
        </authorList>
    </citation>
    <scope>NUCLEOTIDE SEQUENCE</scope>
    <source>
        <tissue evidence="4">Young leaves</tissue>
    </source>
</reference>
<evidence type="ECO:0000256" key="2">
    <source>
        <dbReference type="ARBA" id="ARBA00022777"/>
    </source>
</evidence>
<dbReference type="PANTHER" id="PTHR42774:SF3">
    <property type="entry name" value="KETOHEXOKINASE"/>
    <property type="match status" value="1"/>
</dbReference>
<dbReference type="InterPro" id="IPR052562">
    <property type="entry name" value="Ketohexokinase-related"/>
</dbReference>
<dbReference type="Pfam" id="PF00294">
    <property type="entry name" value="PfkB"/>
    <property type="match status" value="1"/>
</dbReference>
<dbReference type="SUPFAM" id="SSF53613">
    <property type="entry name" value="Ribokinase-like"/>
    <property type="match status" value="1"/>
</dbReference>
<dbReference type="InterPro" id="IPR011611">
    <property type="entry name" value="PfkB_dom"/>
</dbReference>
<accession>A0AAF0UJK7</accession>
<dbReference type="PROSITE" id="PS00584">
    <property type="entry name" value="PFKB_KINASES_2"/>
    <property type="match status" value="1"/>
</dbReference>
<organism evidence="4 5">
    <name type="scientific">Solanum verrucosum</name>
    <dbReference type="NCBI Taxonomy" id="315347"/>
    <lineage>
        <taxon>Eukaryota</taxon>
        <taxon>Viridiplantae</taxon>
        <taxon>Streptophyta</taxon>
        <taxon>Embryophyta</taxon>
        <taxon>Tracheophyta</taxon>
        <taxon>Spermatophyta</taxon>
        <taxon>Magnoliopsida</taxon>
        <taxon>eudicotyledons</taxon>
        <taxon>Gunneridae</taxon>
        <taxon>Pentapetalae</taxon>
        <taxon>asterids</taxon>
        <taxon>lamiids</taxon>
        <taxon>Solanales</taxon>
        <taxon>Solanaceae</taxon>
        <taxon>Solanoideae</taxon>
        <taxon>Solaneae</taxon>
        <taxon>Solanum</taxon>
    </lineage>
</organism>
<protein>
    <recommendedName>
        <fullName evidence="3">Carbohydrate kinase PfkB domain-containing protein</fullName>
    </recommendedName>
</protein>
<dbReference type="Gene3D" id="3.40.1190.20">
    <property type="match status" value="1"/>
</dbReference>
<dbReference type="PANTHER" id="PTHR42774">
    <property type="entry name" value="PHOSPHOTRANSFERASE SYSTEM TRANSPORT PROTEIN"/>
    <property type="match status" value="1"/>
</dbReference>
<dbReference type="InterPro" id="IPR029056">
    <property type="entry name" value="Ribokinase-like"/>
</dbReference>
<evidence type="ECO:0000313" key="5">
    <source>
        <dbReference type="Proteomes" id="UP001234989"/>
    </source>
</evidence>
<dbReference type="EMBL" id="CP133620">
    <property type="protein sequence ID" value="WMV47064.1"/>
    <property type="molecule type" value="Genomic_DNA"/>
</dbReference>
<name>A0AAF0UJK7_SOLVR</name>
<feature type="domain" description="Carbohydrate kinase PfkB" evidence="3">
    <location>
        <begin position="145"/>
        <end position="202"/>
    </location>
</feature>
<keyword evidence="2" id="KW-0418">Kinase</keyword>
<dbReference type="InterPro" id="IPR002173">
    <property type="entry name" value="Carboh/pur_kinase_PfkB_CS"/>
</dbReference>
<dbReference type="GO" id="GO:0016301">
    <property type="term" value="F:kinase activity"/>
    <property type="evidence" value="ECO:0007669"/>
    <property type="project" value="UniProtKB-KW"/>
</dbReference>
<gene>
    <name evidence="4" type="ORF">MTR67_040449</name>
</gene>
<evidence type="ECO:0000313" key="4">
    <source>
        <dbReference type="EMBL" id="WMV47064.1"/>
    </source>
</evidence>
<evidence type="ECO:0000256" key="1">
    <source>
        <dbReference type="ARBA" id="ARBA00022679"/>
    </source>
</evidence>
<proteinExistence type="predicted"/>
<dbReference type="Proteomes" id="UP001234989">
    <property type="component" value="Chromosome 9"/>
</dbReference>
<evidence type="ECO:0000259" key="3">
    <source>
        <dbReference type="Pfam" id="PF00294"/>
    </source>
</evidence>